<evidence type="ECO:0000256" key="10">
    <source>
        <dbReference type="SAM" id="MobiDB-lite"/>
    </source>
</evidence>
<dbReference type="Pfam" id="PF00817">
    <property type="entry name" value="IMS"/>
    <property type="match status" value="1"/>
</dbReference>
<dbReference type="SUPFAM" id="SSF56672">
    <property type="entry name" value="DNA/RNA polymerases"/>
    <property type="match status" value="1"/>
</dbReference>
<dbReference type="Pfam" id="PF14377">
    <property type="entry name" value="UBM"/>
    <property type="match status" value="2"/>
</dbReference>
<keyword evidence="6" id="KW-0547">Nucleotide-binding</keyword>
<keyword evidence="13" id="KW-1185">Reference proteome</keyword>
<dbReference type="InterPro" id="IPR036775">
    <property type="entry name" value="DNA_pol_Y-fam_lit_finger_sf"/>
</dbReference>
<keyword evidence="7" id="KW-0007">Acetylation</keyword>
<dbReference type="InterPro" id="IPR001806">
    <property type="entry name" value="Small_GTPase"/>
</dbReference>
<comment type="caution">
    <text evidence="12">The sequence shown here is derived from an EMBL/GenBank/DDBJ whole genome shotgun (WGS) entry which is preliminary data.</text>
</comment>
<evidence type="ECO:0000256" key="7">
    <source>
        <dbReference type="ARBA" id="ARBA00022990"/>
    </source>
</evidence>
<dbReference type="PROSITE" id="PS51419">
    <property type="entry name" value="RAB"/>
    <property type="match status" value="1"/>
</dbReference>
<dbReference type="Gene3D" id="6.10.250.1630">
    <property type="match status" value="2"/>
</dbReference>
<evidence type="ECO:0000256" key="8">
    <source>
        <dbReference type="ARBA" id="ARBA00023136"/>
    </source>
</evidence>
<protein>
    <recommendedName>
        <fullName evidence="11">UmuC domain-containing protein</fullName>
    </recommendedName>
</protein>
<dbReference type="SMART" id="SM00175">
    <property type="entry name" value="RAB"/>
    <property type="match status" value="1"/>
</dbReference>
<dbReference type="NCBIfam" id="TIGR00231">
    <property type="entry name" value="small_GTP"/>
    <property type="match status" value="1"/>
</dbReference>
<evidence type="ECO:0000256" key="5">
    <source>
        <dbReference type="ARBA" id="ARBA00022679"/>
    </source>
</evidence>
<evidence type="ECO:0000256" key="2">
    <source>
        <dbReference type="ARBA" id="ARBA00004603"/>
    </source>
</evidence>
<dbReference type="PANTHER" id="PTHR46404:SF1">
    <property type="entry name" value="DNA POLYMERASE IOTA"/>
    <property type="match status" value="1"/>
</dbReference>
<dbReference type="Gene3D" id="1.10.150.20">
    <property type="entry name" value="5' to 3' exonuclease, C-terminal subdomain"/>
    <property type="match status" value="1"/>
</dbReference>
<dbReference type="InterPro" id="IPR027417">
    <property type="entry name" value="P-loop_NTPase"/>
</dbReference>
<evidence type="ECO:0000313" key="12">
    <source>
        <dbReference type="EMBL" id="MED6285947.1"/>
    </source>
</evidence>
<evidence type="ECO:0000313" key="13">
    <source>
        <dbReference type="Proteomes" id="UP001352852"/>
    </source>
</evidence>
<dbReference type="SMART" id="SM00176">
    <property type="entry name" value="RAN"/>
    <property type="match status" value="1"/>
</dbReference>
<dbReference type="InterPro" id="IPR017961">
    <property type="entry name" value="DNA_pol_Y-fam_little_finger"/>
</dbReference>
<dbReference type="InterPro" id="IPR001126">
    <property type="entry name" value="UmuC"/>
</dbReference>
<dbReference type="Gene3D" id="3.30.1490.100">
    <property type="entry name" value="DNA polymerase, Y-family, little finger domain"/>
    <property type="match status" value="1"/>
</dbReference>
<dbReference type="SMART" id="SM00173">
    <property type="entry name" value="RAS"/>
    <property type="match status" value="1"/>
</dbReference>
<dbReference type="InterPro" id="IPR025527">
    <property type="entry name" value="HUWE1/Rev1_UBM"/>
</dbReference>
<evidence type="ECO:0000256" key="4">
    <source>
        <dbReference type="ARBA" id="ARBA00022634"/>
    </source>
</evidence>
<keyword evidence="5" id="KW-0808">Transferase</keyword>
<name>A0ABU7EFA3_9TELE</name>
<dbReference type="Gene3D" id="3.40.1170.60">
    <property type="match status" value="1"/>
</dbReference>
<dbReference type="InterPro" id="IPR041837">
    <property type="entry name" value="Rab27a/b"/>
</dbReference>
<evidence type="ECO:0000256" key="9">
    <source>
        <dbReference type="ARBA" id="ARBA00023157"/>
    </source>
</evidence>
<keyword evidence="4" id="KW-0237">DNA synthesis</keyword>
<dbReference type="PROSITE" id="PS51421">
    <property type="entry name" value="RAS"/>
    <property type="match status" value="1"/>
</dbReference>
<evidence type="ECO:0000256" key="1">
    <source>
        <dbReference type="ARBA" id="ARBA00004370"/>
    </source>
</evidence>
<organism evidence="12 13">
    <name type="scientific">Characodon lateralis</name>
    <dbReference type="NCBI Taxonomy" id="208331"/>
    <lineage>
        <taxon>Eukaryota</taxon>
        <taxon>Metazoa</taxon>
        <taxon>Chordata</taxon>
        <taxon>Craniata</taxon>
        <taxon>Vertebrata</taxon>
        <taxon>Euteleostomi</taxon>
        <taxon>Actinopterygii</taxon>
        <taxon>Neopterygii</taxon>
        <taxon>Teleostei</taxon>
        <taxon>Neoteleostei</taxon>
        <taxon>Acanthomorphata</taxon>
        <taxon>Ovalentaria</taxon>
        <taxon>Atherinomorphae</taxon>
        <taxon>Cyprinodontiformes</taxon>
        <taxon>Goodeidae</taxon>
        <taxon>Characodon</taxon>
    </lineage>
</organism>
<keyword evidence="9" id="KW-1015">Disulfide bond</keyword>
<comment type="similarity">
    <text evidence="3">Belongs to the DNA polymerase type-Y family.</text>
</comment>
<dbReference type="Pfam" id="PF11799">
    <property type="entry name" value="IMS_C"/>
    <property type="match status" value="1"/>
</dbReference>
<evidence type="ECO:0000259" key="11">
    <source>
        <dbReference type="PROSITE" id="PS50173"/>
    </source>
</evidence>
<dbReference type="Pfam" id="PF00071">
    <property type="entry name" value="Ras"/>
    <property type="match status" value="1"/>
</dbReference>
<dbReference type="SMART" id="SM00174">
    <property type="entry name" value="RHO"/>
    <property type="match status" value="1"/>
</dbReference>
<feature type="domain" description="UmuC" evidence="11">
    <location>
        <begin position="49"/>
        <end position="260"/>
    </location>
</feature>
<dbReference type="InterPro" id="IPR005225">
    <property type="entry name" value="Small_GTP-bd"/>
</dbReference>
<dbReference type="InterPro" id="IPR053848">
    <property type="entry name" value="IMS_HHH_1"/>
</dbReference>
<evidence type="ECO:0000256" key="3">
    <source>
        <dbReference type="ARBA" id="ARBA00010945"/>
    </source>
</evidence>
<dbReference type="Gene3D" id="3.40.50.300">
    <property type="entry name" value="P-loop containing nucleotide triphosphate hydrolases"/>
    <property type="match status" value="1"/>
</dbReference>
<dbReference type="Gene3D" id="3.30.70.270">
    <property type="match status" value="1"/>
</dbReference>
<dbReference type="InterPro" id="IPR043502">
    <property type="entry name" value="DNA/RNA_pol_sf"/>
</dbReference>
<dbReference type="SUPFAM" id="SSF100879">
    <property type="entry name" value="Lesion bypass DNA polymerase (Y-family), little finger domain"/>
    <property type="match status" value="1"/>
</dbReference>
<dbReference type="PROSITE" id="PS51420">
    <property type="entry name" value="RHO"/>
    <property type="match status" value="1"/>
</dbReference>
<evidence type="ECO:0000256" key="6">
    <source>
        <dbReference type="ARBA" id="ARBA00022741"/>
    </source>
</evidence>
<gene>
    <name evidence="12" type="ORF">CHARACLAT_000811</name>
</gene>
<dbReference type="InterPro" id="IPR043128">
    <property type="entry name" value="Rev_trsase/Diguanyl_cyclase"/>
</dbReference>
<keyword evidence="8" id="KW-0472">Membrane</keyword>
<feature type="compositionally biased region" description="Polar residues" evidence="10">
    <location>
        <begin position="664"/>
        <end position="676"/>
    </location>
</feature>
<sequence length="956" mass="106211">MDHSDGEMEEDESEWKTCFVDSAAVCPATSVAATYGSIIQIPESAHRVILHFDLDCFYAQVEMIRNPALRDVPLGIQQKYIIVTCNYVARERGVTKLMSVTDAKEKCPELVLVKGEDLTHYREMSYKVTEVLMSYCPLVERLGFDENFVDVTEMVEQRLARTSNSDNFSFKGHVFSHFSADAKASHHPRLAIGSHIAAELREAIHSKLGLTGCAGVATNKLLAKLVSGTFKPNQQTVLLQENIGDIMGCLSGLRKVPGVGHQTAKRLQALGLMSVKDLQVYPLSDLAREFGGATAQRLKNLVLGIDDSAVTPTGAPQSLSDEDSFKKMCSVKEVMEKIQELLSGLVERMHKDGRQPQTFRLTIRRFSVTNKWFSRESRQCPIPSSVGQKIISGNTEDSVCQLVPLAMKLFHKVVDCSAAFHLTLINVCFSNLQSSGPAVSGKGAITSFLTLSASPRKSQISSLQNQNNSAQSDDICLLDHQVNACSRIASPKRQVTMKGSCHSEQSLHGFGWEHSSICAVEENHEASCSTERINPDKTKPPPNVDPEVFKLLPEEIQKELLSPAYLNSLLTHSVSEDPHMLKNKLSENNSALKANPSSVNHQWPAGIHITHAENIMEQDMSSLSRSSDCNFPGNVDPEVFSELPPDIQKELISDWKQQKPILKTPSSRKTGKGSISKSKDRKAEGRSSQSNNLFKYFKPGEPAENTESVSSEPRNSSPDHITASEWMFVLPATRSVQQSCTMVDWDYDYLIKLLALGDSGVGKTTFLYRYTDSKFNRKFTTTVGIDFREKRVVYTGTGADGTSERNFRVHLQLWDTAGQERFRSLTTAFFRDAMGFLLMFDLTNQQSFLNVRNWMSQLQANAYCDNPDVVLVGTKADLKDMRNVNSRQARELADRYGIPYLETSAVTGVHVDSAVTTLLNLVMKRMEQSTYGSEPNGSPAASHEVEEAPIRRWCSC</sequence>
<dbReference type="CDD" id="cd04127">
    <property type="entry name" value="Rab27A"/>
    <property type="match status" value="1"/>
</dbReference>
<dbReference type="PRINTS" id="PR00449">
    <property type="entry name" value="RASTRNSFRMNG"/>
</dbReference>
<comment type="subcellular location">
    <subcellularLocation>
        <location evidence="2">Late endosome</location>
    </subcellularLocation>
    <subcellularLocation>
        <location evidence="1">Membrane</location>
    </subcellularLocation>
</comment>
<dbReference type="PANTHER" id="PTHR46404">
    <property type="entry name" value="DNA POLYMERASE IOTA"/>
    <property type="match status" value="1"/>
</dbReference>
<dbReference type="Pfam" id="PF21999">
    <property type="entry name" value="IMS_HHH_1"/>
    <property type="match status" value="1"/>
</dbReference>
<dbReference type="PROSITE" id="PS50173">
    <property type="entry name" value="UMUC"/>
    <property type="match status" value="1"/>
</dbReference>
<dbReference type="Proteomes" id="UP001352852">
    <property type="component" value="Unassembled WGS sequence"/>
</dbReference>
<feature type="region of interest" description="Disordered" evidence="10">
    <location>
        <begin position="654"/>
        <end position="718"/>
    </location>
</feature>
<reference evidence="12 13" key="1">
    <citation type="submission" date="2021-06" db="EMBL/GenBank/DDBJ databases">
        <authorList>
            <person name="Palmer J.M."/>
        </authorList>
    </citation>
    <scope>NUCLEOTIDE SEQUENCE [LARGE SCALE GENOMIC DNA]</scope>
    <source>
        <strain evidence="12 13">CL_MEX2019</strain>
        <tissue evidence="12">Muscle</tissue>
    </source>
</reference>
<dbReference type="EMBL" id="JAHUTJ010057409">
    <property type="protein sequence ID" value="MED6285947.1"/>
    <property type="molecule type" value="Genomic_DNA"/>
</dbReference>
<dbReference type="SUPFAM" id="SSF52540">
    <property type="entry name" value="P-loop containing nucleoside triphosphate hydrolases"/>
    <property type="match status" value="1"/>
</dbReference>
<feature type="compositionally biased region" description="Polar residues" evidence="10">
    <location>
        <begin position="705"/>
        <end position="718"/>
    </location>
</feature>
<proteinExistence type="inferred from homology"/>
<accession>A0ABU7EFA3</accession>